<dbReference type="EC" id="2.7.13.3" evidence="2"/>
<keyword evidence="3" id="KW-0597">Phosphoprotein</keyword>
<gene>
    <name evidence="9" type="ORF">NS506_02942</name>
</gene>
<evidence type="ECO:0000256" key="2">
    <source>
        <dbReference type="ARBA" id="ARBA00012438"/>
    </source>
</evidence>
<dbReference type="InterPro" id="IPR036890">
    <property type="entry name" value="HATPase_C_sf"/>
</dbReference>
<proteinExistence type="predicted"/>
<evidence type="ECO:0000256" key="6">
    <source>
        <dbReference type="SAM" id="MobiDB-lite"/>
    </source>
</evidence>
<dbReference type="KEGG" id="nsr:NS506_02942"/>
<evidence type="ECO:0000313" key="10">
    <source>
        <dbReference type="Proteomes" id="UP000180166"/>
    </source>
</evidence>
<dbReference type="GO" id="GO:0004673">
    <property type="term" value="F:protein histidine kinase activity"/>
    <property type="evidence" value="ECO:0007669"/>
    <property type="project" value="UniProtKB-EC"/>
</dbReference>
<dbReference type="PANTHER" id="PTHR45436:SF5">
    <property type="entry name" value="SENSOR HISTIDINE KINASE TRCS"/>
    <property type="match status" value="1"/>
</dbReference>
<feature type="compositionally biased region" description="Polar residues" evidence="6">
    <location>
        <begin position="392"/>
        <end position="404"/>
    </location>
</feature>
<comment type="catalytic activity">
    <reaction evidence="1">
        <text>ATP + protein L-histidine = ADP + protein N-phospho-L-histidine.</text>
        <dbReference type="EC" id="2.7.13.3"/>
    </reaction>
</comment>
<keyword evidence="4" id="KW-0808">Transferase</keyword>
<keyword evidence="5" id="KW-0418">Kinase</keyword>
<reference evidence="9 10" key="1">
    <citation type="submission" date="2016-10" db="EMBL/GenBank/DDBJ databases">
        <title>Genome sequence of Nocardia seriolae strain EM150506, isolated from Anguila japonica.</title>
        <authorList>
            <person name="Han H.-J."/>
        </authorList>
    </citation>
    <scope>NUCLEOTIDE SEQUENCE [LARGE SCALE GENOMIC DNA]</scope>
    <source>
        <strain evidence="9 10">EM150506</strain>
    </source>
</reference>
<feature type="transmembrane region" description="Helical" evidence="7">
    <location>
        <begin position="79"/>
        <end position="100"/>
    </location>
</feature>
<dbReference type="Proteomes" id="UP000180166">
    <property type="component" value="Chromosome"/>
</dbReference>
<evidence type="ECO:0000259" key="8">
    <source>
        <dbReference type="SMART" id="SM00387"/>
    </source>
</evidence>
<dbReference type="InterPro" id="IPR050428">
    <property type="entry name" value="TCS_sensor_his_kinase"/>
</dbReference>
<feature type="transmembrane region" description="Helical" evidence="7">
    <location>
        <begin position="52"/>
        <end position="73"/>
    </location>
</feature>
<keyword evidence="7" id="KW-1133">Transmembrane helix</keyword>
<keyword evidence="7" id="KW-0812">Transmembrane</keyword>
<evidence type="ECO:0000313" key="9">
    <source>
        <dbReference type="EMBL" id="APA97001.1"/>
    </source>
</evidence>
<evidence type="ECO:0000256" key="5">
    <source>
        <dbReference type="ARBA" id="ARBA00022777"/>
    </source>
</evidence>
<accession>A0ABC8ASF5</accession>
<evidence type="ECO:0000256" key="7">
    <source>
        <dbReference type="SAM" id="Phobius"/>
    </source>
</evidence>
<evidence type="ECO:0000256" key="4">
    <source>
        <dbReference type="ARBA" id="ARBA00022679"/>
    </source>
</evidence>
<organism evidence="9 10">
    <name type="scientific">Nocardia seriolae</name>
    <dbReference type="NCBI Taxonomy" id="37332"/>
    <lineage>
        <taxon>Bacteria</taxon>
        <taxon>Bacillati</taxon>
        <taxon>Actinomycetota</taxon>
        <taxon>Actinomycetes</taxon>
        <taxon>Mycobacteriales</taxon>
        <taxon>Nocardiaceae</taxon>
        <taxon>Nocardia</taxon>
    </lineage>
</organism>
<dbReference type="InterPro" id="IPR003594">
    <property type="entry name" value="HATPase_dom"/>
</dbReference>
<dbReference type="AlphaFoldDB" id="A0ABC8ASF5"/>
<feature type="domain" description="Histidine kinase/HSP90-like ATPase" evidence="8">
    <location>
        <begin position="269"/>
        <end position="382"/>
    </location>
</feature>
<dbReference type="SMART" id="SM00387">
    <property type="entry name" value="HATPase_c"/>
    <property type="match status" value="1"/>
</dbReference>
<feature type="compositionally biased region" description="Basic and acidic residues" evidence="6">
    <location>
        <begin position="611"/>
        <end position="621"/>
    </location>
</feature>
<dbReference type="Pfam" id="PF02518">
    <property type="entry name" value="HATPase_c"/>
    <property type="match status" value="1"/>
</dbReference>
<sequence>MNPATLSANPAAMPTNIGAMPNIGAIAADSRANPGNAGAIPADTRPSSAGTVAAGASALAGGAVAVAAGVFFAPSNFRTPLAIGGGVAAVLLTVAVALAAHYRQRVRSARQEALAATVLAEAQLATAMSATQARIVQSEANIHGIREQLVEQARAAKESETRRAAAMAAFAGAAGRMQAMSTSMLAELREMEHRHADPKVLADLLELDHRTAQAGRLADSIAVLSGARSGRRWAKPIAMESILRGAMGRVAGYQRVRLRAVTEIAIAGHAAEGIMHALAELLDNACNFSPPTTEVHVYAAEVPAGVVIPIEDSGLVMSESALRRAESAVSRRDADSDLSSLSGTRLGLAVVGHLARKHDLTVSYRPSAIGGTAVVVVVPRELITRLERPSGTLSRLSPANTGSSPIVLPGHSETTSDRPEFGMDQSGGGTNRPDFGANRPGAAADGPGTAASPLDTVAPGSRPTPAVDLPASASLDESPRTAPTSGGLPKRRRSVTLAAVHPEGLSSPTTAPPRPASPPSSMAAFQRAVSGRENPVAAAPSTSSEDAPTPAPLTDLGAAPLVPGDLPTPDDEGTGLLPSSIIDALRRDDRRRERLGGAVLSARLEGLSTEPEGHSAEDGREYSTGTFSNPATPWETDR</sequence>
<dbReference type="EMBL" id="CP017839">
    <property type="protein sequence ID" value="APA97001.1"/>
    <property type="molecule type" value="Genomic_DNA"/>
</dbReference>
<name>A0ABC8ASF5_9NOCA</name>
<protein>
    <recommendedName>
        <fullName evidence="2">histidine kinase</fullName>
        <ecNumber evidence="2">2.7.13.3</ecNumber>
    </recommendedName>
</protein>
<evidence type="ECO:0000256" key="1">
    <source>
        <dbReference type="ARBA" id="ARBA00000085"/>
    </source>
</evidence>
<dbReference type="PANTHER" id="PTHR45436">
    <property type="entry name" value="SENSOR HISTIDINE KINASE YKOH"/>
    <property type="match status" value="1"/>
</dbReference>
<dbReference type="Gene3D" id="3.30.565.10">
    <property type="entry name" value="Histidine kinase-like ATPase, C-terminal domain"/>
    <property type="match status" value="1"/>
</dbReference>
<feature type="region of interest" description="Disordered" evidence="6">
    <location>
        <begin position="392"/>
        <end position="580"/>
    </location>
</feature>
<dbReference type="SUPFAM" id="SSF55874">
    <property type="entry name" value="ATPase domain of HSP90 chaperone/DNA topoisomerase II/histidine kinase"/>
    <property type="match status" value="1"/>
</dbReference>
<evidence type="ECO:0000256" key="3">
    <source>
        <dbReference type="ARBA" id="ARBA00022553"/>
    </source>
</evidence>
<feature type="compositionally biased region" description="Low complexity" evidence="6">
    <location>
        <begin position="440"/>
        <end position="453"/>
    </location>
</feature>
<feature type="region of interest" description="Disordered" evidence="6">
    <location>
        <begin position="603"/>
        <end position="638"/>
    </location>
</feature>
<keyword evidence="7" id="KW-0472">Membrane</keyword>